<reference evidence="7 8" key="1">
    <citation type="submission" date="2021-03" db="EMBL/GenBank/DDBJ databases">
        <title>Tianweitania aestuarii sp. nov., isolated from a tidal flat.</title>
        <authorList>
            <person name="Park S."/>
            <person name="Yoon J.-H."/>
        </authorList>
    </citation>
    <scope>NUCLEOTIDE SEQUENCE [LARGE SCALE GENOMIC DNA]</scope>
    <source>
        <strain evidence="7 8">BSSL-BM11</strain>
    </source>
</reference>
<evidence type="ECO:0000256" key="3">
    <source>
        <dbReference type="ARBA" id="ARBA00022692"/>
    </source>
</evidence>
<dbReference type="PANTHER" id="PTHR23291">
    <property type="entry name" value="BAX INHIBITOR-RELATED"/>
    <property type="match status" value="1"/>
</dbReference>
<comment type="caution">
    <text evidence="7">The sequence shown here is derived from an EMBL/GenBank/DDBJ whole genome shotgun (WGS) entry which is preliminary data.</text>
</comment>
<feature type="transmembrane region" description="Helical" evidence="6">
    <location>
        <begin position="193"/>
        <end position="210"/>
    </location>
</feature>
<evidence type="ECO:0000256" key="4">
    <source>
        <dbReference type="ARBA" id="ARBA00022989"/>
    </source>
</evidence>
<feature type="transmembrane region" description="Helical" evidence="6">
    <location>
        <begin position="237"/>
        <end position="255"/>
    </location>
</feature>
<evidence type="ECO:0000313" key="7">
    <source>
        <dbReference type="EMBL" id="MBS9722243.1"/>
    </source>
</evidence>
<keyword evidence="5 6" id="KW-0472">Membrane</keyword>
<gene>
    <name evidence="7" type="ORF">JYU29_16230</name>
</gene>
<feature type="transmembrane region" description="Helical" evidence="6">
    <location>
        <begin position="113"/>
        <end position="132"/>
    </location>
</feature>
<feature type="transmembrane region" description="Helical" evidence="6">
    <location>
        <begin position="84"/>
        <end position="101"/>
    </location>
</feature>
<dbReference type="RefSeq" id="WP_213985905.1">
    <property type="nucleotide sequence ID" value="NZ_JAFMNX010000005.1"/>
</dbReference>
<keyword evidence="4 6" id="KW-1133">Transmembrane helix</keyword>
<feature type="transmembrane region" description="Helical" evidence="6">
    <location>
        <begin position="138"/>
        <end position="157"/>
    </location>
</feature>
<dbReference type="CDD" id="cd10432">
    <property type="entry name" value="BI-1-like_bacterial"/>
    <property type="match status" value="1"/>
</dbReference>
<evidence type="ECO:0000313" key="8">
    <source>
        <dbReference type="Proteomes" id="UP001297272"/>
    </source>
</evidence>
<sequence length="258" mass="27917">MADMRNYQTRPAYGTQADASIDQGLRSYMLRVYNLMAIGMVITGLAAVGTAMLATTNDPAMAAAQLPNGTMLTNVGTALYGSPLRWVVMLAPLGMVFFLSARIHALSTATAQMAFWAFAALMGLSLSSIFLVYTGESIVQTFFVTAASFGALSLYGYTTKRDLTGMGSFLFMGLIGLLLAMVVNIFLQSSAMSFVISGAGVLIFAGLTAYDTQQIKEMYYENDDSETSGRKSIMGALRLYLDFINLFTFLLSFMGNRN</sequence>
<evidence type="ECO:0000256" key="5">
    <source>
        <dbReference type="ARBA" id="ARBA00023136"/>
    </source>
</evidence>
<dbReference type="InterPro" id="IPR006214">
    <property type="entry name" value="Bax_inhibitor_1-related"/>
</dbReference>
<keyword evidence="3 6" id="KW-0812">Transmembrane</keyword>
<dbReference type="PANTHER" id="PTHR23291:SF50">
    <property type="entry name" value="PROTEIN LIFEGUARD 4"/>
    <property type="match status" value="1"/>
</dbReference>
<keyword evidence="8" id="KW-1185">Reference proteome</keyword>
<evidence type="ECO:0000256" key="6">
    <source>
        <dbReference type="RuleBase" id="RU004379"/>
    </source>
</evidence>
<evidence type="ECO:0000256" key="2">
    <source>
        <dbReference type="ARBA" id="ARBA00010350"/>
    </source>
</evidence>
<dbReference type="Pfam" id="PF01027">
    <property type="entry name" value="Bax1-I"/>
    <property type="match status" value="1"/>
</dbReference>
<organism evidence="7 8">
    <name type="scientific">Tianweitania aestuarii</name>
    <dbReference type="NCBI Taxonomy" id="2814886"/>
    <lineage>
        <taxon>Bacteria</taxon>
        <taxon>Pseudomonadati</taxon>
        <taxon>Pseudomonadota</taxon>
        <taxon>Alphaproteobacteria</taxon>
        <taxon>Hyphomicrobiales</taxon>
        <taxon>Phyllobacteriaceae</taxon>
        <taxon>Tianweitania</taxon>
    </lineage>
</organism>
<dbReference type="EMBL" id="JAFMNX010000005">
    <property type="protein sequence ID" value="MBS9722243.1"/>
    <property type="molecule type" value="Genomic_DNA"/>
</dbReference>
<accession>A0ABS5RYW7</accession>
<proteinExistence type="inferred from homology"/>
<comment type="similarity">
    <text evidence="2 6">Belongs to the BI1 family.</text>
</comment>
<dbReference type="Proteomes" id="UP001297272">
    <property type="component" value="Unassembled WGS sequence"/>
</dbReference>
<comment type="subcellular location">
    <subcellularLocation>
        <location evidence="1">Membrane</location>
        <topology evidence="1">Multi-pass membrane protein</topology>
    </subcellularLocation>
</comment>
<feature type="transmembrane region" description="Helical" evidence="6">
    <location>
        <begin position="32"/>
        <end position="54"/>
    </location>
</feature>
<feature type="transmembrane region" description="Helical" evidence="6">
    <location>
        <begin position="169"/>
        <end position="187"/>
    </location>
</feature>
<name>A0ABS5RYW7_9HYPH</name>
<evidence type="ECO:0000256" key="1">
    <source>
        <dbReference type="ARBA" id="ARBA00004141"/>
    </source>
</evidence>
<protein>
    <submittedName>
        <fullName evidence="7">Bax inhibitor-1/YccA family protein</fullName>
    </submittedName>
</protein>